<evidence type="ECO:0000313" key="2">
    <source>
        <dbReference type="EMBL" id="CUN25383.1"/>
    </source>
</evidence>
<feature type="coiled-coil region" evidence="1">
    <location>
        <begin position="217"/>
        <end position="244"/>
    </location>
</feature>
<dbReference type="EMBL" id="CYXN01000055">
    <property type="protein sequence ID" value="CUN25383.1"/>
    <property type="molecule type" value="Genomic_DNA"/>
</dbReference>
<keyword evidence="1" id="KW-0175">Coiled coil</keyword>
<protein>
    <submittedName>
        <fullName evidence="2">Uncharacterized protein</fullName>
    </submittedName>
</protein>
<dbReference type="Proteomes" id="UP000095649">
    <property type="component" value="Unassembled WGS sequence"/>
</dbReference>
<dbReference type="AlphaFoldDB" id="A0A173VE15"/>
<feature type="coiled-coil region" evidence="1">
    <location>
        <begin position="487"/>
        <end position="553"/>
    </location>
</feature>
<proteinExistence type="predicted"/>
<reference evidence="2 3" key="1">
    <citation type="submission" date="2015-09" db="EMBL/GenBank/DDBJ databases">
        <authorList>
            <consortium name="Pathogen Informatics"/>
        </authorList>
    </citation>
    <scope>NUCLEOTIDE SEQUENCE [LARGE SCALE GENOMIC DNA]</scope>
    <source>
        <strain evidence="2 3">2789STDY5834970</strain>
    </source>
</reference>
<evidence type="ECO:0000256" key="1">
    <source>
        <dbReference type="SAM" id="Coils"/>
    </source>
</evidence>
<evidence type="ECO:0000313" key="3">
    <source>
        <dbReference type="Proteomes" id="UP000095649"/>
    </source>
</evidence>
<organism evidence="2 3">
    <name type="scientific">Faecalibacterium prausnitzii</name>
    <dbReference type="NCBI Taxonomy" id="853"/>
    <lineage>
        <taxon>Bacteria</taxon>
        <taxon>Bacillati</taxon>
        <taxon>Bacillota</taxon>
        <taxon>Clostridia</taxon>
        <taxon>Eubacteriales</taxon>
        <taxon>Oscillospiraceae</taxon>
        <taxon>Faecalibacterium</taxon>
    </lineage>
</organism>
<dbReference type="OrthoDB" id="2083521at2"/>
<dbReference type="RefSeq" id="WP_055187085.1">
    <property type="nucleotide sequence ID" value="NZ_CYXN01000055.1"/>
</dbReference>
<gene>
    <name evidence="2" type="ORF">ERS852582_02826</name>
</gene>
<name>A0A173VE15_9FIRM</name>
<sequence length="670" mass="78519">MAKKKKQRAPVNPELTKVKSVFQRNVDMAYKVQRTHKSDFVERYDLTDVYCKRRIKAVMNLLPKFKERYGKQYPELEMEEDLANIASLPVMTYDSIERSTSLCLGAAFWMLDRAWESETILEVSDLLPESYSGVDCVDVYDTRFHHSVFKKMLLVIQTRYGKDKSKYVVPESIFDKRDPEDAFHKIMALLPPERIELAVENLKQKFWEWADLYFAVLSPMVKELNRLDEAMDRLEDQMREYLDRKPKKPDFAALKDLALMDDRPLIGRLSEEEQMIRQMEGLEEKRKKAEHRVYNLHFVSLSAGVHGKKQIAECVGDDFAEAFCNFRIDDPYEICFAILYLLDQDDDYAWVYSFMTAVVCRAAAMLPWGLELYSEMDDGIWFQDNEWIEPKPFDPEWYETKYAGELYEDDDDPHDVSLAQLVYQYTGAVLPRDMNRFDRLKKELRAKGLKPSQVSTLCAMMNVIGEVSRQRFDFSKYADQDDWDDWYAEEEAVTEDLASENEKLKAELANLRKQAKEANYNLSRENRELKDQLEKMEAGAGELRQELADLREVVFNQQNGAEEEKAEESKISFPYHTSRRLVAFGGHDSWLREIKFKLPDVRFMSDDISSPEIIKRADVVWIQTNCIGHKSYNIIIDLARKYSRKVRYFAYASATKCAEQVVEEEENTDK</sequence>
<accession>A0A173VE15</accession>